<dbReference type="GO" id="GO:0031625">
    <property type="term" value="F:ubiquitin protein ligase binding"/>
    <property type="evidence" value="ECO:0007669"/>
    <property type="project" value="InterPro"/>
</dbReference>
<dbReference type="AlphaFoldDB" id="A0A482W546"/>
<dbReference type="InterPro" id="IPR016158">
    <property type="entry name" value="Cullin_homology"/>
</dbReference>
<accession>A0A482W546</accession>
<dbReference type="SUPFAM" id="SSF74788">
    <property type="entry name" value="Cullin repeat-like"/>
    <property type="match status" value="1"/>
</dbReference>
<keyword evidence="6" id="KW-1185">Reference proteome</keyword>
<evidence type="ECO:0000259" key="4">
    <source>
        <dbReference type="PROSITE" id="PS50069"/>
    </source>
</evidence>
<comment type="caution">
    <text evidence="5">The sequence shown here is derived from an EMBL/GenBank/DDBJ whole genome shotgun (WGS) entry which is preliminary data.</text>
</comment>
<sequence length="412" mass="47228">MSLKPRRVDFNVTWGAIRDTIRGVITLDHVPRPIWNDRFSDVYSLCVAHPEPMADRLYAETKQYLIDHVSRLLILVQEEGELNLVRSYYNYWSQYSVGSQYLHSLYLYLNQQHIRTQKMSDAEIIYGSSDSSGGEQMEIGELALEVWQSGMIAPLGQRLVKLLLEAIGEDRAQNSCSIPIDAVRGTILSFVEVQGYKKKGQLQLYQELFEEPFLNESGEHFKRDAARLLQEKDVSLYMERVKAKIEEELLRARRFLHASSLSKVSQRCETHMVAEHLQFLYSECVTMVQGERKKDLSNMYDLLKSVQNAMVMLVDTVLDHIKTQGLTAVGNIDTENIHITFVENMLAVYKKYKLLIQEVFKSDQNFMGALDKACSSVINHKFGKPVCKSPEFLAKYCDALLRKSSKGISDSE</sequence>
<gene>
    <name evidence="5" type="ORF">BDFB_012896</name>
</gene>
<dbReference type="InterPro" id="IPR001373">
    <property type="entry name" value="Cullin_N"/>
</dbReference>
<dbReference type="EMBL" id="QDEB01028189">
    <property type="protein sequence ID" value="RZC40204.1"/>
    <property type="molecule type" value="Genomic_DNA"/>
</dbReference>
<dbReference type="FunFam" id="1.20.1310.10:FF:000016">
    <property type="entry name" value="Cullin 2"/>
    <property type="match status" value="1"/>
</dbReference>
<dbReference type="Gene3D" id="1.20.1310.10">
    <property type="entry name" value="Cullin Repeats"/>
    <property type="match status" value="3"/>
</dbReference>
<dbReference type="Proteomes" id="UP000292052">
    <property type="component" value="Unassembled WGS sequence"/>
</dbReference>
<evidence type="ECO:0000256" key="2">
    <source>
        <dbReference type="PROSITE-ProRule" id="PRU00330"/>
    </source>
</evidence>
<reference evidence="5 6" key="1">
    <citation type="submission" date="2017-03" db="EMBL/GenBank/DDBJ databases">
        <title>Genome of the blue death feigning beetle - Asbolus verrucosus.</title>
        <authorList>
            <person name="Rider S.D."/>
        </authorList>
    </citation>
    <scope>NUCLEOTIDE SEQUENCE [LARGE SCALE GENOMIC DNA]</scope>
    <source>
        <strain evidence="5">Butters</strain>
        <tissue evidence="5">Head and leg muscle</tissue>
    </source>
</reference>
<comment type="similarity">
    <text evidence="1 2 3">Belongs to the cullin family.</text>
</comment>
<dbReference type="InterPro" id="IPR045093">
    <property type="entry name" value="Cullin"/>
</dbReference>
<evidence type="ECO:0000313" key="6">
    <source>
        <dbReference type="Proteomes" id="UP000292052"/>
    </source>
</evidence>
<evidence type="ECO:0000256" key="3">
    <source>
        <dbReference type="RuleBase" id="RU003829"/>
    </source>
</evidence>
<feature type="non-terminal residue" evidence="5">
    <location>
        <position position="412"/>
    </location>
</feature>
<dbReference type="GO" id="GO:0006511">
    <property type="term" value="P:ubiquitin-dependent protein catabolic process"/>
    <property type="evidence" value="ECO:0007669"/>
    <property type="project" value="InterPro"/>
</dbReference>
<dbReference type="OrthoDB" id="27073at2759"/>
<organism evidence="5 6">
    <name type="scientific">Asbolus verrucosus</name>
    <name type="common">Desert ironclad beetle</name>
    <dbReference type="NCBI Taxonomy" id="1661398"/>
    <lineage>
        <taxon>Eukaryota</taxon>
        <taxon>Metazoa</taxon>
        <taxon>Ecdysozoa</taxon>
        <taxon>Arthropoda</taxon>
        <taxon>Hexapoda</taxon>
        <taxon>Insecta</taxon>
        <taxon>Pterygota</taxon>
        <taxon>Neoptera</taxon>
        <taxon>Endopterygota</taxon>
        <taxon>Coleoptera</taxon>
        <taxon>Polyphaga</taxon>
        <taxon>Cucujiformia</taxon>
        <taxon>Tenebrionidae</taxon>
        <taxon>Pimeliinae</taxon>
        <taxon>Asbolus</taxon>
    </lineage>
</organism>
<proteinExistence type="inferred from homology"/>
<dbReference type="SUPFAM" id="SSF75632">
    <property type="entry name" value="Cullin homology domain"/>
    <property type="match status" value="1"/>
</dbReference>
<name>A0A482W546_ASBVE</name>
<dbReference type="InterPro" id="IPR036317">
    <property type="entry name" value="Cullin_homology_sf"/>
</dbReference>
<dbReference type="Pfam" id="PF00888">
    <property type="entry name" value="Cullin"/>
    <property type="match status" value="1"/>
</dbReference>
<dbReference type="InterPro" id="IPR016159">
    <property type="entry name" value="Cullin_repeat-like_dom_sf"/>
</dbReference>
<protein>
    <submittedName>
        <fullName evidence="5">Cullin-2</fullName>
    </submittedName>
</protein>
<dbReference type="FunFam" id="1.20.1310.10:FF:000022">
    <property type="entry name" value="Cullin-2 isoform 2"/>
    <property type="match status" value="1"/>
</dbReference>
<evidence type="ECO:0000313" key="5">
    <source>
        <dbReference type="EMBL" id="RZC40204.1"/>
    </source>
</evidence>
<dbReference type="STRING" id="1661398.A0A482W546"/>
<feature type="domain" description="Cullin family profile" evidence="4">
    <location>
        <begin position="388"/>
        <end position="412"/>
    </location>
</feature>
<dbReference type="PROSITE" id="PS50069">
    <property type="entry name" value="CULLIN_2"/>
    <property type="match status" value="1"/>
</dbReference>
<dbReference type="PANTHER" id="PTHR11932">
    <property type="entry name" value="CULLIN"/>
    <property type="match status" value="1"/>
</dbReference>
<evidence type="ECO:0000256" key="1">
    <source>
        <dbReference type="ARBA" id="ARBA00006019"/>
    </source>
</evidence>